<accession>A0A7Z9ASB6</accession>
<reference evidence="2 3" key="1">
    <citation type="submission" date="2019-05" db="EMBL/GenBank/DDBJ databases">
        <authorList>
            <consortium name="Pathogen Informatics"/>
        </authorList>
    </citation>
    <scope>NUCLEOTIDE SEQUENCE [LARGE SCALE GENOMIC DNA]</scope>
    <source>
        <strain evidence="2 3">NCTC12204</strain>
    </source>
</reference>
<dbReference type="InterPro" id="IPR013830">
    <property type="entry name" value="SGNH_hydro"/>
</dbReference>
<dbReference type="CDD" id="cd00229">
    <property type="entry name" value="SGNH_hydrolase"/>
    <property type="match status" value="1"/>
</dbReference>
<gene>
    <name evidence="2" type="ORF">NCTC12204_00437</name>
</gene>
<dbReference type="PANTHER" id="PTHR30383">
    <property type="entry name" value="THIOESTERASE 1/PROTEASE 1/LYSOPHOSPHOLIPASE L1"/>
    <property type="match status" value="1"/>
</dbReference>
<proteinExistence type="predicted"/>
<sequence>MAEYRDPTAVTPTNPEYDKNQVNSTVAKYADFIRTKQKGLDTRESMARAIEITNIQSNFAEKLSYETSASQKELEKRVNTSIGQLTEDSEIIDSRTDANGVAQAVLSERLDADFKNLAFVRDQSYLLSVAFQKLRSKKEAIKIVVAGDSLTYGLDQTSADKRPALPDQPNQNSTRAGVTYPEKLQTIMDEIFPGLVTIEVRAIPGETAEAYQKRWTTSANADITIFCLGTNDATYGGMKAFQNTYRKLIQRENEWGAGVMVMLPPKQRTTVNLGLHTFRKAIVKLCDECDVPYLDLGIETSNLPANYYSDNIHFNTKGYSFLGAKVANFILSYGKLEVNQLSNGVLSVRDIDGLTVVSGANYAYDTSYPTPDETTSGKGVALIISPGGKVIYTFETLEDNVVSYPNSYLGKSNTAILKMSLDFGVLGQSTSTSTQFGSKQSSLTFDNSVTYTTPRNGNFYNIYYQTYYGAFITELGQVSSESEPVLVIPRKGMHSVTIQNTGTENIQFFGLEFMTRTQLMAQIRSHRTTGVWSKVVSANGEVETTTKITLKELFDSLQYDFSDQNAVYNPPVQVTVKTNNKGVAIYQLQLKAINGGGSNLVLSEQLFKASEKITDGELRVLNRANGATPFTFSADGLVLNWRYATTGLSTVTVQLG</sequence>
<comment type="caution">
    <text evidence="2">The sequence shown here is derived from an EMBL/GenBank/DDBJ whole genome shotgun (WGS) entry which is preliminary data.</text>
</comment>
<name>A0A7Z9ASB6_ENTHR</name>
<protein>
    <submittedName>
        <fullName evidence="2">GDSL-like Lipase/Acylhydrolase</fullName>
    </submittedName>
</protein>
<dbReference type="InterPro" id="IPR036514">
    <property type="entry name" value="SGNH_hydro_sf"/>
</dbReference>
<dbReference type="Gene3D" id="3.40.50.1110">
    <property type="entry name" value="SGNH hydrolase"/>
    <property type="match status" value="1"/>
</dbReference>
<evidence type="ECO:0000313" key="3">
    <source>
        <dbReference type="Proteomes" id="UP000352698"/>
    </source>
</evidence>
<keyword evidence="2" id="KW-0378">Hydrolase</keyword>
<dbReference type="GO" id="GO:0016787">
    <property type="term" value="F:hydrolase activity"/>
    <property type="evidence" value="ECO:0007669"/>
    <property type="project" value="UniProtKB-KW"/>
</dbReference>
<evidence type="ECO:0000313" key="2">
    <source>
        <dbReference type="EMBL" id="VTQ59647.1"/>
    </source>
</evidence>
<organism evidence="2 3">
    <name type="scientific">Enterococcus hirae</name>
    <dbReference type="NCBI Taxonomy" id="1354"/>
    <lineage>
        <taxon>Bacteria</taxon>
        <taxon>Bacillati</taxon>
        <taxon>Bacillota</taxon>
        <taxon>Bacilli</taxon>
        <taxon>Lactobacillales</taxon>
        <taxon>Enterococcaceae</taxon>
        <taxon>Enterococcus</taxon>
    </lineage>
</organism>
<dbReference type="SUPFAM" id="SSF52266">
    <property type="entry name" value="SGNH hydrolase"/>
    <property type="match status" value="1"/>
</dbReference>
<evidence type="ECO:0000259" key="1">
    <source>
        <dbReference type="Pfam" id="PF13472"/>
    </source>
</evidence>
<dbReference type="RefSeq" id="WP_010738470.1">
    <property type="nucleotide sequence ID" value="NZ_CABEEP010000001.1"/>
</dbReference>
<feature type="domain" description="SGNH hydrolase-type esterase" evidence="1">
    <location>
        <begin position="146"/>
        <end position="319"/>
    </location>
</feature>
<dbReference type="AlphaFoldDB" id="A0A7Z9ASB6"/>
<dbReference type="EMBL" id="CABEEP010000001">
    <property type="protein sequence ID" value="VTQ59647.1"/>
    <property type="molecule type" value="Genomic_DNA"/>
</dbReference>
<dbReference type="Proteomes" id="UP000352698">
    <property type="component" value="Unassembled WGS sequence"/>
</dbReference>
<dbReference type="Pfam" id="PF13472">
    <property type="entry name" value="Lipase_GDSL_2"/>
    <property type="match status" value="1"/>
</dbReference>
<dbReference type="InterPro" id="IPR051532">
    <property type="entry name" value="Ester_Hydrolysis_Enzymes"/>
</dbReference>